<dbReference type="Proteomes" id="UP000827092">
    <property type="component" value="Unassembled WGS sequence"/>
</dbReference>
<gene>
    <name evidence="2" type="ORF">JTE90_010513</name>
</gene>
<evidence type="ECO:0000313" key="2">
    <source>
        <dbReference type="EMBL" id="KAG8202154.1"/>
    </source>
</evidence>
<dbReference type="Pfam" id="PF07841">
    <property type="entry name" value="DM4_12"/>
    <property type="match status" value="1"/>
</dbReference>
<feature type="transmembrane region" description="Helical" evidence="1">
    <location>
        <begin position="35"/>
        <end position="59"/>
    </location>
</feature>
<organism evidence="2 3">
    <name type="scientific">Oedothorax gibbosus</name>
    <dbReference type="NCBI Taxonomy" id="931172"/>
    <lineage>
        <taxon>Eukaryota</taxon>
        <taxon>Metazoa</taxon>
        <taxon>Ecdysozoa</taxon>
        <taxon>Arthropoda</taxon>
        <taxon>Chelicerata</taxon>
        <taxon>Arachnida</taxon>
        <taxon>Araneae</taxon>
        <taxon>Araneomorphae</taxon>
        <taxon>Entelegynae</taxon>
        <taxon>Araneoidea</taxon>
        <taxon>Linyphiidae</taxon>
        <taxon>Erigoninae</taxon>
        <taxon>Oedothorax</taxon>
    </lineage>
</organism>
<proteinExistence type="predicted"/>
<dbReference type="EMBL" id="JAFNEN010000001">
    <property type="protein sequence ID" value="KAG8202154.1"/>
    <property type="molecule type" value="Genomic_DNA"/>
</dbReference>
<name>A0AAV6VZR5_9ARAC</name>
<evidence type="ECO:0000313" key="3">
    <source>
        <dbReference type="Proteomes" id="UP000827092"/>
    </source>
</evidence>
<keyword evidence="1" id="KW-0812">Transmembrane</keyword>
<reference evidence="2 3" key="1">
    <citation type="journal article" date="2022" name="Nat. Ecol. Evol.">
        <title>A masculinizing supergene underlies an exaggerated male reproductive morph in a spider.</title>
        <authorList>
            <person name="Hendrickx F."/>
            <person name="De Corte Z."/>
            <person name="Sonet G."/>
            <person name="Van Belleghem S.M."/>
            <person name="Kostlbacher S."/>
            <person name="Vangestel C."/>
        </authorList>
    </citation>
    <scope>NUCLEOTIDE SEQUENCE [LARGE SCALE GENOMIC DNA]</scope>
    <source>
        <strain evidence="2">W744_W776</strain>
    </source>
</reference>
<comment type="caution">
    <text evidence="2">The sequence shown here is derived from an EMBL/GenBank/DDBJ whole genome shotgun (WGS) entry which is preliminary data.</text>
</comment>
<accession>A0AAV6VZR5</accession>
<feature type="transmembrane region" description="Helical" evidence="1">
    <location>
        <begin position="7"/>
        <end position="29"/>
    </location>
</feature>
<evidence type="ECO:0000256" key="1">
    <source>
        <dbReference type="SAM" id="Phobius"/>
    </source>
</evidence>
<keyword evidence="1" id="KW-0472">Membrane</keyword>
<dbReference type="InterPro" id="IPR006631">
    <property type="entry name" value="DM4_12"/>
</dbReference>
<dbReference type="AlphaFoldDB" id="A0AAV6VZR5"/>
<protein>
    <submittedName>
        <fullName evidence="2">Uncharacterized protein</fullName>
    </submittedName>
</protein>
<keyword evidence="1" id="KW-1133">Transmembrane helix</keyword>
<keyword evidence="3" id="KW-1185">Reference proteome</keyword>
<sequence>MKVRENFLIQTFVTMKFLYLAVLAVMIALTQASSFAPLAVLSLTLFGLHEPVAGFFGLFRRRSTFPSVVEQQATAPQGPVQIQNPTFPQRGSSFFNPFPGGMAQGFMNMAGGNRFQQNMFQQQPQQFRQPWSPQNVPQSQMVQFPPQSSGMDGSQPNFIDGSQPNFNRDVRFEDEATPAINTEEAESFFTLLAETDENKCISRLVCEMGADPLSAGELGTTISEIIGSLTDFPSGSKVSEYNQVLQRGRSHGMNACASDYSTCDQESYDLMKSSSQDGEADNQ</sequence>